<dbReference type="AlphaFoldDB" id="A0A9W4I583"/>
<dbReference type="EMBL" id="CAJVPD010000022">
    <property type="protein sequence ID" value="CAG8244921.1"/>
    <property type="molecule type" value="Genomic_DNA"/>
</dbReference>
<protein>
    <submittedName>
        <fullName evidence="2">Uncharacterized protein</fullName>
    </submittedName>
</protein>
<reference evidence="2" key="1">
    <citation type="submission" date="2021-07" db="EMBL/GenBank/DDBJ databases">
        <authorList>
            <person name="Branca A.L. A."/>
        </authorList>
    </citation>
    <scope>NUCLEOTIDE SEQUENCE</scope>
</reference>
<sequence>MDPAAKRLRANTMGDAETTGAEAPSTQTAAEKATQLVDKIDAQEVAKILIQAAQAHPDVMTMLDDSFRAMVERERARVITFDHYSSSIWRQINVSYSSMRGSKQYEQAFEVASDTSSAIQSIARQCGPNTNPQTRYNGLSVLRKIGKTIALSEGDTIAHEVQKHFQSDRALVRGMISIIESMGDDEIDSIANQEDTDDLYSKLWELVELSEGRHLFKGLPDVPYMFREYEGDEEEEGEEEEGKEEEGDGEEGDGEGEEAEEEKAEPEVIVIE</sequence>
<gene>
    <name evidence="2" type="ORF">PSALAMII_LOCUS583</name>
</gene>
<feature type="compositionally biased region" description="Acidic residues" evidence="1">
    <location>
        <begin position="230"/>
        <end position="264"/>
    </location>
</feature>
<evidence type="ECO:0000256" key="1">
    <source>
        <dbReference type="SAM" id="MobiDB-lite"/>
    </source>
</evidence>
<feature type="region of interest" description="Disordered" evidence="1">
    <location>
        <begin position="1"/>
        <end position="29"/>
    </location>
</feature>
<evidence type="ECO:0000313" key="2">
    <source>
        <dbReference type="EMBL" id="CAG8244921.1"/>
    </source>
</evidence>
<evidence type="ECO:0000313" key="3">
    <source>
        <dbReference type="Proteomes" id="UP001152592"/>
    </source>
</evidence>
<name>A0A9W4I583_9EURO</name>
<accession>A0A9W4I583</accession>
<dbReference type="Proteomes" id="UP001152592">
    <property type="component" value="Unassembled WGS sequence"/>
</dbReference>
<comment type="caution">
    <text evidence="2">The sequence shown here is derived from an EMBL/GenBank/DDBJ whole genome shotgun (WGS) entry which is preliminary data.</text>
</comment>
<dbReference type="OrthoDB" id="4314168at2759"/>
<feature type="region of interest" description="Disordered" evidence="1">
    <location>
        <begin position="227"/>
        <end position="272"/>
    </location>
</feature>
<proteinExistence type="predicted"/>
<organism evidence="2 3">
    <name type="scientific">Penicillium salamii</name>
    <dbReference type="NCBI Taxonomy" id="1612424"/>
    <lineage>
        <taxon>Eukaryota</taxon>
        <taxon>Fungi</taxon>
        <taxon>Dikarya</taxon>
        <taxon>Ascomycota</taxon>
        <taxon>Pezizomycotina</taxon>
        <taxon>Eurotiomycetes</taxon>
        <taxon>Eurotiomycetidae</taxon>
        <taxon>Eurotiales</taxon>
        <taxon>Aspergillaceae</taxon>
        <taxon>Penicillium</taxon>
    </lineage>
</organism>